<protein>
    <recommendedName>
        <fullName evidence="8">DUF1611 domain-containing protein</fullName>
    </recommendedName>
</protein>
<keyword evidence="3" id="KW-0720">Serine protease</keyword>
<name>A0A0W1AWQ5_9BACL</name>
<evidence type="ECO:0000259" key="4">
    <source>
        <dbReference type="Pfam" id="PF00082"/>
    </source>
</evidence>
<feature type="active site" description="Charge relay system" evidence="3">
    <location>
        <position position="45"/>
    </location>
</feature>
<dbReference type="GO" id="GO:0004252">
    <property type="term" value="F:serine-type endopeptidase activity"/>
    <property type="evidence" value="ECO:0007669"/>
    <property type="project" value="UniProtKB-UniRule"/>
</dbReference>
<keyword evidence="7" id="KW-1185">Reference proteome</keyword>
<dbReference type="InterPro" id="IPR000209">
    <property type="entry name" value="Peptidase_S8/S53_dom"/>
</dbReference>
<reference evidence="6 7" key="1">
    <citation type="journal article" date="2015" name="Int. Biodeterior. Biodegradation">
        <title>Physiological and genetic screening methods for the isolation of methyl tert-butyl ether-degrading bacteria for bioremediation purposes.</title>
        <authorList>
            <person name="Guisado I.M."/>
            <person name="Purswani J."/>
            <person name="Gonzalez Lopez J."/>
            <person name="Pozo C."/>
        </authorList>
    </citation>
    <scope>NUCLEOTIDE SEQUENCE [LARGE SCALE GENOMIC DNA]</scope>
    <source>
        <strain evidence="6 7">SH7</strain>
    </source>
</reference>
<evidence type="ECO:0000256" key="2">
    <source>
        <dbReference type="ARBA" id="ARBA00022801"/>
    </source>
</evidence>
<dbReference type="InterPro" id="IPR035086">
    <property type="entry name" value="DgcN-like_C"/>
</dbReference>
<dbReference type="Gene3D" id="3.40.50.300">
    <property type="entry name" value="P-loop containing nucleotide triphosphate hydrolases"/>
    <property type="match status" value="1"/>
</dbReference>
<evidence type="ECO:0000259" key="5">
    <source>
        <dbReference type="Pfam" id="PF07755"/>
    </source>
</evidence>
<dbReference type="Pfam" id="PF07755">
    <property type="entry name" value="DUF1611"/>
    <property type="match status" value="1"/>
</dbReference>
<accession>A0A0W1AWQ5</accession>
<dbReference type="PROSITE" id="PS51892">
    <property type="entry name" value="SUBTILASE"/>
    <property type="match status" value="1"/>
</dbReference>
<organism evidence="6 7">
    <name type="scientific">Paenibacillus etheri</name>
    <dbReference type="NCBI Taxonomy" id="1306852"/>
    <lineage>
        <taxon>Bacteria</taxon>
        <taxon>Bacillati</taxon>
        <taxon>Bacillota</taxon>
        <taxon>Bacilli</taxon>
        <taxon>Bacillales</taxon>
        <taxon>Paenibacillaceae</taxon>
        <taxon>Paenibacillus</taxon>
    </lineage>
</organism>
<comment type="caution">
    <text evidence="6">The sequence shown here is derived from an EMBL/GenBank/DDBJ whole genome shotgun (WGS) entry which is preliminary data.</text>
</comment>
<dbReference type="Proteomes" id="UP000054709">
    <property type="component" value="Unassembled WGS sequence"/>
</dbReference>
<feature type="domain" description="D-glutamate N-acetyltransferase-like C-terminal" evidence="5">
    <location>
        <begin position="389"/>
        <end position="539"/>
    </location>
</feature>
<dbReference type="Pfam" id="PF00082">
    <property type="entry name" value="Peptidase_S8"/>
    <property type="match status" value="1"/>
</dbReference>
<dbReference type="SUPFAM" id="SSF52743">
    <property type="entry name" value="Subtilisin-like"/>
    <property type="match status" value="1"/>
</dbReference>
<dbReference type="InterPro" id="IPR027417">
    <property type="entry name" value="P-loop_NTPase"/>
</dbReference>
<feature type="domain" description="Peptidase S8/S53" evidence="4">
    <location>
        <begin position="4"/>
        <end position="214"/>
    </location>
</feature>
<dbReference type="GO" id="GO:0006508">
    <property type="term" value="P:proteolysis"/>
    <property type="evidence" value="ECO:0007669"/>
    <property type="project" value="UniProtKB-KW"/>
</dbReference>
<dbReference type="PANTHER" id="PTHR43806">
    <property type="entry name" value="PEPTIDASE S8"/>
    <property type="match status" value="1"/>
</dbReference>
<feature type="active site" description="Charge relay system" evidence="3">
    <location>
        <position position="190"/>
    </location>
</feature>
<dbReference type="RefSeq" id="WP_060624588.1">
    <property type="nucleotide sequence ID" value="NZ_LCZJ02000026.1"/>
</dbReference>
<dbReference type="SUPFAM" id="SSF52540">
    <property type="entry name" value="P-loop containing nucleoside triphosphate hydrolases"/>
    <property type="match status" value="1"/>
</dbReference>
<dbReference type="Gene3D" id="3.40.50.200">
    <property type="entry name" value="Peptidase S8/S53 domain"/>
    <property type="match status" value="1"/>
</dbReference>
<evidence type="ECO:0000256" key="3">
    <source>
        <dbReference type="PROSITE-ProRule" id="PRU01240"/>
    </source>
</evidence>
<evidence type="ECO:0000313" key="6">
    <source>
        <dbReference type="EMBL" id="KTD85755.1"/>
    </source>
</evidence>
<gene>
    <name evidence="6" type="ORF">UQ64_19935</name>
</gene>
<dbReference type="EMBL" id="LCZJ02000026">
    <property type="protein sequence ID" value="KTD85755.1"/>
    <property type="molecule type" value="Genomic_DNA"/>
</dbReference>
<evidence type="ECO:0008006" key="8">
    <source>
        <dbReference type="Google" id="ProtNLM"/>
    </source>
</evidence>
<dbReference type="OrthoDB" id="184152at2"/>
<evidence type="ECO:0000313" key="7">
    <source>
        <dbReference type="Proteomes" id="UP000054709"/>
    </source>
</evidence>
<dbReference type="PROSITE" id="PS00136">
    <property type="entry name" value="SUBTILASE_ASP"/>
    <property type="match status" value="1"/>
</dbReference>
<comment type="similarity">
    <text evidence="1 3">Belongs to the peptidase S8 family.</text>
</comment>
<dbReference type="AlphaFoldDB" id="A0A0W1AWQ5"/>
<dbReference type="PANTHER" id="PTHR43806:SF7">
    <property type="entry name" value="MEMBRANE-BOUND TRANSCRIPTION FACTOR SITE-1 PROTEASE"/>
    <property type="match status" value="1"/>
</dbReference>
<feature type="active site" description="Charge relay system" evidence="3">
    <location>
        <position position="9"/>
    </location>
</feature>
<keyword evidence="2 3" id="KW-0378">Hydrolase</keyword>
<proteinExistence type="inferred from homology"/>
<dbReference type="InterPro" id="IPR050131">
    <property type="entry name" value="Peptidase_S8_subtilisin-like"/>
</dbReference>
<dbReference type="InterPro" id="IPR023827">
    <property type="entry name" value="Peptidase_S8_Asp-AS"/>
</dbReference>
<keyword evidence="3" id="KW-0645">Protease</keyword>
<evidence type="ECO:0000256" key="1">
    <source>
        <dbReference type="ARBA" id="ARBA00011073"/>
    </source>
</evidence>
<dbReference type="InterPro" id="IPR036852">
    <property type="entry name" value="Peptidase_S8/S53_dom_sf"/>
</dbReference>
<sequence>MKNKVIIIDSGVDITHPNFRALNIESGLNFCNGSERERIDDILGHGTAITSIIHSINREADLHILKIFDYELVAYEGVLLEALRYILNKDYKDSIIHMSLGVSYLNEELFDICYKLHQKGNLIISAFDNSGGISYPAAFDFVIGVEAAQYCVRASDFFLPEDEVVDVYSKGGVHRVAWIDNKSSIRQGNSISAAYVTGYLSLCLREHSEISKSKALTYLQQETTLTSFVGYDEEPQPPSRVIESNEYQTIKKAAVFPYNKEISNLIHFSDLLPFRIEQVCSSKYIGNLGKEIKSFDGDYKYIIENIDNICFENIDTLIIGHLTELENISGKKIKEKLLNDCLLHRVNVFSLDSRGLNNFYENFEREGISLVTPTTVMSMKNKIILKKKHGKLHKINAPVIGVFGTSSKQGKFTLQLFLRSLFLKNGYKVSQLSTEPTGILYGMNETIPFGFNSDNQLNQYEFINLVNESLSKMDQKNPDLIIAGSQSATVAQSFNHLGNLAVKQLDFLMGLLPDGVILCINPNDELDYIKRTIQTIENVVPTKVICIVVYPFYYKNGWNHFKGTPNELELEDLLKVKKYYCENLEIPVFSSKEINEVTSIYELIIDYFS</sequence>